<dbReference type="AlphaFoldDB" id="A0A8H9LFW9"/>
<evidence type="ECO:0000313" key="5">
    <source>
        <dbReference type="Proteomes" id="UP000660975"/>
    </source>
</evidence>
<proteinExistence type="predicted"/>
<dbReference type="Proteomes" id="UP000660975">
    <property type="component" value="Unassembled WGS sequence"/>
</dbReference>
<comment type="caution">
    <text evidence="3">The sequence shown here is derived from an EMBL/GenBank/DDBJ whole genome shotgun (WGS) entry which is preliminary data.</text>
</comment>
<evidence type="ECO:0000313" key="3">
    <source>
        <dbReference type="EMBL" id="GGU53878.1"/>
    </source>
</evidence>
<feature type="compositionally biased region" description="Basic and acidic residues" evidence="1">
    <location>
        <begin position="1"/>
        <end position="12"/>
    </location>
</feature>
<evidence type="ECO:0000313" key="4">
    <source>
        <dbReference type="Proteomes" id="UP000480804"/>
    </source>
</evidence>
<evidence type="ECO:0000256" key="1">
    <source>
        <dbReference type="SAM" id="MobiDB-lite"/>
    </source>
</evidence>
<evidence type="ECO:0000313" key="2">
    <source>
        <dbReference type="EMBL" id="GFH79383.1"/>
    </source>
</evidence>
<feature type="compositionally biased region" description="Basic and acidic residues" evidence="1">
    <location>
        <begin position="56"/>
        <end position="65"/>
    </location>
</feature>
<sequence>MVTAVLREEAGRPDGTVRAMPSWGAGAEGSAATERVVHAPRRGREEGERQTACGSEHVRHCKDGEGDQGNASRMARGAVRRARVAGSGQPCRAVDAGVKAQFGEVEADGG</sequence>
<keyword evidence="4" id="KW-1185">Reference proteome</keyword>
<name>A0A8H9LFW9_9ACTN</name>
<reference evidence="3" key="3">
    <citation type="submission" date="2020-09" db="EMBL/GenBank/DDBJ databases">
        <authorList>
            <person name="Sun Q."/>
            <person name="Ohkuma M."/>
        </authorList>
    </citation>
    <scope>NUCLEOTIDE SEQUENCE</scope>
    <source>
        <strain evidence="3">JCM 4136</strain>
    </source>
</reference>
<gene>
    <name evidence="3" type="ORF">GCM10010227_03660</name>
    <name evidence="2" type="ORF">Sgou_40530</name>
</gene>
<dbReference type="Proteomes" id="UP000480804">
    <property type="component" value="Unassembled WGS sequence"/>
</dbReference>
<reference evidence="3" key="1">
    <citation type="journal article" date="2014" name="Int. J. Syst. Evol. Microbiol.">
        <title>Complete genome sequence of Corynebacterium casei LMG S-19264T (=DSM 44701T), isolated from a smear-ripened cheese.</title>
        <authorList>
            <consortium name="US DOE Joint Genome Institute (JGI-PGF)"/>
            <person name="Walter F."/>
            <person name="Albersmeier A."/>
            <person name="Kalinowski J."/>
            <person name="Ruckert C."/>
        </authorList>
    </citation>
    <scope>NUCLEOTIDE SEQUENCE</scope>
    <source>
        <strain evidence="3">JCM 4136</strain>
    </source>
</reference>
<dbReference type="EMBL" id="BLLO01000020">
    <property type="protein sequence ID" value="GFH79383.1"/>
    <property type="molecule type" value="Genomic_DNA"/>
</dbReference>
<protein>
    <submittedName>
        <fullName evidence="3">Uncharacterized protein</fullName>
    </submittedName>
</protein>
<reference evidence="2 4" key="2">
    <citation type="submission" date="2020-02" db="EMBL/GenBank/DDBJ databases">
        <title>Whole genome shotgun sequence of Streptomyces gougerotii NBRC 13043.</title>
        <authorList>
            <person name="Ichikawa N."/>
            <person name="Komaki H."/>
            <person name="Tamura T."/>
        </authorList>
    </citation>
    <scope>NUCLEOTIDE SEQUENCE [LARGE SCALE GENOMIC DNA]</scope>
    <source>
        <strain evidence="2 4">NBRC 13043</strain>
    </source>
</reference>
<accession>A0A8H9LFW9</accession>
<feature type="region of interest" description="Disordered" evidence="1">
    <location>
        <begin position="1"/>
        <end position="73"/>
    </location>
</feature>
<organism evidence="3 5">
    <name type="scientific">Streptomyces gougerotii</name>
    <dbReference type="NCBI Taxonomy" id="53448"/>
    <lineage>
        <taxon>Bacteria</taxon>
        <taxon>Bacillati</taxon>
        <taxon>Actinomycetota</taxon>
        <taxon>Actinomycetes</taxon>
        <taxon>Kitasatosporales</taxon>
        <taxon>Streptomycetaceae</taxon>
        <taxon>Streptomyces</taxon>
        <taxon>Streptomyces diastaticus group</taxon>
    </lineage>
</organism>
<dbReference type="EMBL" id="BMSC01000001">
    <property type="protein sequence ID" value="GGU53878.1"/>
    <property type="molecule type" value="Genomic_DNA"/>
</dbReference>